<dbReference type="EMBL" id="CP037939">
    <property type="protein sequence ID" value="QBR48234.1"/>
    <property type="molecule type" value="Genomic_DNA"/>
</dbReference>
<organism evidence="1 2">
    <name type="scientific">Leuconostoc kimchii</name>
    <dbReference type="NCBI Taxonomy" id="136609"/>
    <lineage>
        <taxon>Bacteria</taxon>
        <taxon>Bacillati</taxon>
        <taxon>Bacillota</taxon>
        <taxon>Bacilli</taxon>
        <taxon>Lactobacillales</taxon>
        <taxon>Lactobacillaceae</taxon>
        <taxon>Leuconostoc</taxon>
    </lineage>
</organism>
<reference evidence="1 2" key="1">
    <citation type="submission" date="2019-03" db="EMBL/GenBank/DDBJ databases">
        <title>Complete Genome Sequence of Leuconostoc kimchii strain NKJ218 Isolated from Homemade Kimchi.</title>
        <authorList>
            <person name="Jung J.Y."/>
            <person name="Jin H.M."/>
            <person name="Jung J.-W."/>
            <person name="Lee S.-Y."/>
            <person name="Ryu B.-G."/>
            <person name="Han S.-S."/>
            <person name="Kang H.K."/>
            <person name="Choi H.W."/>
            <person name="Chung E.J."/>
            <person name="Choi K.-M."/>
        </authorList>
    </citation>
    <scope>NUCLEOTIDE SEQUENCE [LARGE SCALE GENOMIC DNA]</scope>
    <source>
        <strain evidence="1 2">NKJ218</strain>
    </source>
</reference>
<sequence length="423" mass="48436">MTTDLRALVANGDIAFTGAKPKLPTTLPDVTDSMLEVYRIPLKYLYYNDENGRIATQIKREYGDITPHSDETGADYNDKIAQFIEEDNPTALKKTKKSIKDKSQQVYGYVLQDGRIIDGNRRFTALRQLVDELGTTQYFEAVILPFTYDAKAQRAQIKRLELAIQMGVEDKLQYDPVDLSVDAYNTIIIDELMTVNDYAKESNLKVKDVEDRLATVELIHDFLVFINAPDNAYYLIKDVKLYNPLYELVKKLQKYFQNAGPKYSQTKETAFALLSKMISTGGDTVREVRDYVNNVMDTANNDEYNNQVEDIVEHLRDKLEVEPIKTAADFRKRLDSATPELRELNETYVTTVNRQNRGKNVDNFIGDVKETLNTLQDMHRGGGLTGNLHFNNFSRDQIEEIRDMLVKINLVSSDLIGVYEDEL</sequence>
<gene>
    <name evidence="1" type="ORF">EW139_08880</name>
</gene>
<protein>
    <submittedName>
        <fullName evidence="1">Uncharacterized protein</fullName>
    </submittedName>
</protein>
<name>A0ABX5SLH4_9LACO</name>
<keyword evidence="2" id="KW-1185">Reference proteome</keyword>
<proteinExistence type="predicted"/>
<accession>A0ABX5SLH4</accession>
<evidence type="ECO:0000313" key="2">
    <source>
        <dbReference type="Proteomes" id="UP000295756"/>
    </source>
</evidence>
<dbReference type="Proteomes" id="UP000295756">
    <property type="component" value="Chromosome"/>
</dbReference>
<dbReference type="RefSeq" id="WP_013975181.1">
    <property type="nucleotide sequence ID" value="NZ_CP037939.1"/>
</dbReference>
<evidence type="ECO:0000313" key="1">
    <source>
        <dbReference type="EMBL" id="QBR48234.1"/>
    </source>
</evidence>